<reference evidence="2 3" key="1">
    <citation type="submission" date="2019-08" db="EMBL/GenBank/DDBJ databases">
        <authorList>
            <person name="Alioto T."/>
            <person name="Alioto T."/>
            <person name="Gomez Garrido J."/>
        </authorList>
    </citation>
    <scope>NUCLEOTIDE SEQUENCE [LARGE SCALE GENOMIC DNA]</scope>
</reference>
<dbReference type="AlphaFoldDB" id="A0A5E4LYA8"/>
<keyword evidence="3" id="KW-1185">Reference proteome</keyword>
<keyword evidence="1" id="KW-0472">Membrane</keyword>
<dbReference type="InterPro" id="IPR032710">
    <property type="entry name" value="NTF2-like_dom_sf"/>
</dbReference>
<evidence type="ECO:0000256" key="1">
    <source>
        <dbReference type="SAM" id="Phobius"/>
    </source>
</evidence>
<sequence length="267" mass="30226">MEKSSGVVDSRRKIRALSAILKVAKKNLLSSTKYAAHIGYEFAELYNYVMRTTSEYANEFYDEHGEFLTVYEDESAIVVRSQLQVKRILMRPTSVSDYIVKSIISIPCGGSSGGLMVTVSGERFTQNFLLEYRPERLLSYAIVVSITQYIYEGPATYHQTPLTTFDSGDGQAITGTEESLNTSDLTELEYSISDIINLESDYATDNIREPVISSEITPIKEPDTAPENIELKPATDNKKIRKYLIHFVLFLAVCWAVYKYLKKMRSI</sequence>
<proteinExistence type="predicted"/>
<feature type="transmembrane region" description="Helical" evidence="1">
    <location>
        <begin position="243"/>
        <end position="261"/>
    </location>
</feature>
<accession>A0A5E4LYA8</accession>
<evidence type="ECO:0000313" key="2">
    <source>
        <dbReference type="EMBL" id="VVC24166.1"/>
    </source>
</evidence>
<keyword evidence="1" id="KW-1133">Transmembrane helix</keyword>
<evidence type="ECO:0000313" key="3">
    <source>
        <dbReference type="Proteomes" id="UP000325440"/>
    </source>
</evidence>
<keyword evidence="1" id="KW-0812">Transmembrane</keyword>
<protein>
    <submittedName>
        <fullName evidence="2">NTF2-like domain</fullName>
    </submittedName>
</protein>
<organism evidence="2 3">
    <name type="scientific">Cinara cedri</name>
    <dbReference type="NCBI Taxonomy" id="506608"/>
    <lineage>
        <taxon>Eukaryota</taxon>
        <taxon>Metazoa</taxon>
        <taxon>Ecdysozoa</taxon>
        <taxon>Arthropoda</taxon>
        <taxon>Hexapoda</taxon>
        <taxon>Insecta</taxon>
        <taxon>Pterygota</taxon>
        <taxon>Neoptera</taxon>
        <taxon>Paraneoptera</taxon>
        <taxon>Hemiptera</taxon>
        <taxon>Sternorrhyncha</taxon>
        <taxon>Aphidomorpha</taxon>
        <taxon>Aphidoidea</taxon>
        <taxon>Aphididae</taxon>
        <taxon>Lachninae</taxon>
        <taxon>Cinara</taxon>
    </lineage>
</organism>
<dbReference type="Gene3D" id="3.10.450.50">
    <property type="match status" value="1"/>
</dbReference>
<dbReference type="Proteomes" id="UP000325440">
    <property type="component" value="Unassembled WGS sequence"/>
</dbReference>
<dbReference type="OrthoDB" id="339151at2759"/>
<gene>
    <name evidence="2" type="ORF">CINCED_3A000294</name>
</gene>
<dbReference type="EMBL" id="CABPRJ010000001">
    <property type="protein sequence ID" value="VVC24166.1"/>
    <property type="molecule type" value="Genomic_DNA"/>
</dbReference>
<dbReference type="SUPFAM" id="SSF54427">
    <property type="entry name" value="NTF2-like"/>
    <property type="match status" value="1"/>
</dbReference>
<name>A0A5E4LYA8_9HEMI</name>